<feature type="transmembrane region" description="Helical" evidence="6">
    <location>
        <begin position="179"/>
        <end position="200"/>
    </location>
</feature>
<feature type="transmembrane region" description="Helical" evidence="6">
    <location>
        <begin position="151"/>
        <end position="172"/>
    </location>
</feature>
<dbReference type="GO" id="GO:0015267">
    <property type="term" value="F:channel activity"/>
    <property type="evidence" value="ECO:0007669"/>
    <property type="project" value="InterPro"/>
</dbReference>
<dbReference type="Gene3D" id="1.20.1080.10">
    <property type="entry name" value="Glycerol uptake facilitator protein"/>
    <property type="match status" value="1"/>
</dbReference>
<proteinExistence type="inferred from homology"/>
<comment type="similarity">
    <text evidence="5">Belongs to the MIP/aquaporin (TC 1.A.8) family.</text>
</comment>
<keyword evidence="4 6" id="KW-0472">Membrane</keyword>
<dbReference type="SUPFAM" id="SSF81338">
    <property type="entry name" value="Aquaporin-like"/>
    <property type="match status" value="1"/>
</dbReference>
<keyword evidence="3 6" id="KW-1133">Transmembrane helix</keyword>
<dbReference type="InterPro" id="IPR000425">
    <property type="entry name" value="MIP"/>
</dbReference>
<evidence type="ECO:0008006" key="8">
    <source>
        <dbReference type="Google" id="ProtNLM"/>
    </source>
</evidence>
<dbReference type="AlphaFoldDB" id="A0A2N9GBQ3"/>
<organism evidence="7">
    <name type="scientific">Fagus sylvatica</name>
    <name type="common">Beechnut</name>
    <dbReference type="NCBI Taxonomy" id="28930"/>
    <lineage>
        <taxon>Eukaryota</taxon>
        <taxon>Viridiplantae</taxon>
        <taxon>Streptophyta</taxon>
        <taxon>Embryophyta</taxon>
        <taxon>Tracheophyta</taxon>
        <taxon>Spermatophyta</taxon>
        <taxon>Magnoliopsida</taxon>
        <taxon>eudicotyledons</taxon>
        <taxon>Gunneridae</taxon>
        <taxon>Pentapetalae</taxon>
        <taxon>rosids</taxon>
        <taxon>fabids</taxon>
        <taxon>Fagales</taxon>
        <taxon>Fagaceae</taxon>
        <taxon>Fagus</taxon>
    </lineage>
</organism>
<dbReference type="PANTHER" id="PTHR47002:SF6">
    <property type="entry name" value="X INTRINSIC PROTEIN"/>
    <property type="match status" value="1"/>
</dbReference>
<evidence type="ECO:0000256" key="3">
    <source>
        <dbReference type="ARBA" id="ARBA00022989"/>
    </source>
</evidence>
<keyword evidence="2 5" id="KW-0812">Transmembrane</keyword>
<reference evidence="7" key="1">
    <citation type="submission" date="2018-02" db="EMBL/GenBank/DDBJ databases">
        <authorList>
            <person name="Cohen D.B."/>
            <person name="Kent A.D."/>
        </authorList>
    </citation>
    <scope>NUCLEOTIDE SEQUENCE</scope>
</reference>
<evidence type="ECO:0000313" key="7">
    <source>
        <dbReference type="EMBL" id="SPC96828.1"/>
    </source>
</evidence>
<evidence type="ECO:0000256" key="5">
    <source>
        <dbReference type="RuleBase" id="RU000477"/>
    </source>
</evidence>
<dbReference type="PRINTS" id="PR00783">
    <property type="entry name" value="MINTRINSICP"/>
</dbReference>
<comment type="subcellular location">
    <subcellularLocation>
        <location evidence="1">Membrane</location>
        <topology evidence="1">Multi-pass membrane protein</topology>
    </subcellularLocation>
</comment>
<feature type="transmembrane region" description="Helical" evidence="6">
    <location>
        <begin position="56"/>
        <end position="74"/>
    </location>
</feature>
<feature type="transmembrane region" description="Helical" evidence="6">
    <location>
        <begin position="234"/>
        <end position="250"/>
    </location>
</feature>
<sequence length="289" mass="31172">MDIVVPIEAGKQLPRSLEKYELNNLTRNSFRAKCLAFISAHEFHSPEMWKAALTELLATAFLVFTLTSSIISCLDSHEAHMSPILTFIAALRGLVTLSRVAIYVLAQCVGSILGFIILKKVMEPDTVKNHSLGGCTLDGNGPTSALAPETALILEFVCTYVVLFVGVTVAFDKKRCKELGIAMVCVIVAGSMALAVFVSITVTGRAGYAGVGLNLARCLGPALLQGGILWDGHWVFWVGPFFACIVYYGYSMHLPKEGSDGEEEEYDILRLAGACFGKNGSLTNLQGKL</sequence>
<name>A0A2N9GBQ3_FAGSY</name>
<dbReference type="EMBL" id="OIVN01001706">
    <property type="protein sequence ID" value="SPC96828.1"/>
    <property type="molecule type" value="Genomic_DNA"/>
</dbReference>
<dbReference type="PANTHER" id="PTHR47002">
    <property type="entry name" value="AQUAPORIN-LIKE"/>
    <property type="match status" value="1"/>
</dbReference>
<feature type="transmembrane region" description="Helical" evidence="6">
    <location>
        <begin position="94"/>
        <end position="118"/>
    </location>
</feature>
<dbReference type="GO" id="GO:0016020">
    <property type="term" value="C:membrane"/>
    <property type="evidence" value="ECO:0007669"/>
    <property type="project" value="UniProtKB-SubCell"/>
</dbReference>
<protein>
    <recommendedName>
        <fullName evidence="8">Aquaporin</fullName>
    </recommendedName>
</protein>
<evidence type="ECO:0000256" key="6">
    <source>
        <dbReference type="SAM" id="Phobius"/>
    </source>
</evidence>
<gene>
    <name evidence="7" type="ORF">FSB_LOCUS24710</name>
</gene>
<evidence type="ECO:0000256" key="1">
    <source>
        <dbReference type="ARBA" id="ARBA00004141"/>
    </source>
</evidence>
<dbReference type="Pfam" id="PF00230">
    <property type="entry name" value="MIP"/>
    <property type="match status" value="1"/>
</dbReference>
<keyword evidence="5" id="KW-0813">Transport</keyword>
<evidence type="ECO:0000256" key="2">
    <source>
        <dbReference type="ARBA" id="ARBA00022692"/>
    </source>
</evidence>
<accession>A0A2N9GBQ3</accession>
<dbReference type="InterPro" id="IPR023271">
    <property type="entry name" value="Aquaporin-like"/>
</dbReference>
<evidence type="ECO:0000256" key="4">
    <source>
        <dbReference type="ARBA" id="ARBA00023136"/>
    </source>
</evidence>